<reference evidence="1 2" key="1">
    <citation type="submission" date="2016-10" db="EMBL/GenBank/DDBJ databases">
        <authorList>
            <person name="de Groot N.N."/>
        </authorList>
    </citation>
    <scope>NUCLEOTIDE SEQUENCE [LARGE SCALE GENOMIC DNA]</scope>
    <source>
        <strain evidence="1 2">CGMCC 1.11156</strain>
    </source>
</reference>
<dbReference type="EMBL" id="FOQG01000034">
    <property type="protein sequence ID" value="SFJ46950.1"/>
    <property type="molecule type" value="Genomic_DNA"/>
</dbReference>
<dbReference type="Proteomes" id="UP000198649">
    <property type="component" value="Unassembled WGS sequence"/>
</dbReference>
<evidence type="ECO:0000313" key="2">
    <source>
        <dbReference type="Proteomes" id="UP000198649"/>
    </source>
</evidence>
<organism evidence="1 2">
    <name type="scientific">Nocardioides psychrotolerans</name>
    <dbReference type="NCBI Taxonomy" id="1005945"/>
    <lineage>
        <taxon>Bacteria</taxon>
        <taxon>Bacillati</taxon>
        <taxon>Actinomycetota</taxon>
        <taxon>Actinomycetes</taxon>
        <taxon>Propionibacteriales</taxon>
        <taxon>Nocardioidaceae</taxon>
        <taxon>Nocardioides</taxon>
    </lineage>
</organism>
<keyword evidence="2" id="KW-1185">Reference proteome</keyword>
<gene>
    <name evidence="1" type="ORF">SAMN05216561_1342</name>
</gene>
<dbReference type="RefSeq" id="WP_091117663.1">
    <property type="nucleotide sequence ID" value="NZ_BKAF01000010.1"/>
</dbReference>
<name>A0A1I3RLP9_9ACTN</name>
<dbReference type="STRING" id="1005945.SAMN05216561_1342"/>
<accession>A0A1I3RLP9</accession>
<dbReference type="AlphaFoldDB" id="A0A1I3RLP9"/>
<protein>
    <submittedName>
        <fullName evidence="1">Uncharacterized protein</fullName>
    </submittedName>
</protein>
<sequence>MTASDDLLTLLGSAYDAVASRRLPAPALDHALCVVTDEIGPRQERLPLVLALVRLADLTASGHRVVGGTAPRAAAATGAGPPDPSLLVDQVNLSATALDRTAAPLDLVGRRS</sequence>
<evidence type="ECO:0000313" key="1">
    <source>
        <dbReference type="EMBL" id="SFJ46950.1"/>
    </source>
</evidence>
<proteinExistence type="predicted"/>